<dbReference type="STRING" id="1120918.SAMN05216249_10277"/>
<protein>
    <recommendedName>
        <fullName evidence="3">Catalase</fullName>
    </recommendedName>
</protein>
<dbReference type="Pfam" id="PF18907">
    <property type="entry name" value="DUF5662"/>
    <property type="match status" value="1"/>
</dbReference>
<sequence length="200" mass="23940">MNVLGHLNTIVKHKKLVGEMCFRVGLYKQGLLHDLSKFSPVEFLVGCKYFYGDKSPNYGERLDKGYSSAWLHHKGRNKHHYEYWIDYSMKKGEVMAGSKMPFNYVAEMFIDRVAACKVYYKEKYEDKTPYDYYLLGKSKMVIHPVSQRQLKLLLEMLRDYGEDYTFDYLKRALKKYRRIQFKEALKKTFCKKNKKEDKKN</sequence>
<dbReference type="OrthoDB" id="9784470at2"/>
<gene>
    <name evidence="1" type="ORF">SAMN05216249_10277</name>
</gene>
<dbReference type="RefSeq" id="WP_092870069.1">
    <property type="nucleotide sequence ID" value="NZ_FOJY01000002.1"/>
</dbReference>
<name>A0A1I0VLQ6_9FIRM</name>
<reference evidence="1 2" key="1">
    <citation type="submission" date="2016-10" db="EMBL/GenBank/DDBJ databases">
        <authorList>
            <person name="de Groot N.N."/>
        </authorList>
    </citation>
    <scope>NUCLEOTIDE SEQUENCE [LARGE SCALE GENOMIC DNA]</scope>
    <source>
        <strain evidence="1 2">DSM 5522</strain>
    </source>
</reference>
<evidence type="ECO:0008006" key="3">
    <source>
        <dbReference type="Google" id="ProtNLM"/>
    </source>
</evidence>
<dbReference type="Proteomes" id="UP000198838">
    <property type="component" value="Unassembled WGS sequence"/>
</dbReference>
<dbReference type="InterPro" id="IPR043721">
    <property type="entry name" value="DUF5662"/>
</dbReference>
<accession>A0A1I0VLQ6</accession>
<dbReference type="EMBL" id="FOJY01000002">
    <property type="protein sequence ID" value="SFA77221.1"/>
    <property type="molecule type" value="Genomic_DNA"/>
</dbReference>
<evidence type="ECO:0000313" key="2">
    <source>
        <dbReference type="Proteomes" id="UP000198838"/>
    </source>
</evidence>
<evidence type="ECO:0000313" key="1">
    <source>
        <dbReference type="EMBL" id="SFA77221.1"/>
    </source>
</evidence>
<keyword evidence="2" id="KW-1185">Reference proteome</keyword>
<dbReference type="AlphaFoldDB" id="A0A1I0VLQ6"/>
<organism evidence="1 2">
    <name type="scientific">Acetitomaculum ruminis DSM 5522</name>
    <dbReference type="NCBI Taxonomy" id="1120918"/>
    <lineage>
        <taxon>Bacteria</taxon>
        <taxon>Bacillati</taxon>
        <taxon>Bacillota</taxon>
        <taxon>Clostridia</taxon>
        <taxon>Lachnospirales</taxon>
        <taxon>Lachnospiraceae</taxon>
        <taxon>Acetitomaculum</taxon>
    </lineage>
</organism>
<proteinExistence type="predicted"/>